<dbReference type="Proteomes" id="UP000306918">
    <property type="component" value="Unassembled WGS sequence"/>
</dbReference>
<dbReference type="InterPro" id="IPR008969">
    <property type="entry name" value="CarboxyPept-like_regulatory"/>
</dbReference>
<evidence type="ECO:0000259" key="4">
    <source>
        <dbReference type="Pfam" id="PF07715"/>
    </source>
</evidence>
<comment type="caution">
    <text evidence="5">The sequence shown here is derived from an EMBL/GenBank/DDBJ whole genome shotgun (WGS) entry which is preliminary data.</text>
</comment>
<dbReference type="Gene3D" id="2.170.130.10">
    <property type="entry name" value="TonB-dependent receptor, plug domain"/>
    <property type="match status" value="1"/>
</dbReference>
<dbReference type="OrthoDB" id="9804995at2"/>
<dbReference type="AlphaFoldDB" id="A0A4S8HAR5"/>
<dbReference type="InterPro" id="IPR012910">
    <property type="entry name" value="Plug_dom"/>
</dbReference>
<dbReference type="InterPro" id="IPR037066">
    <property type="entry name" value="Plug_dom_sf"/>
</dbReference>
<dbReference type="EMBL" id="STFF01000014">
    <property type="protein sequence ID" value="THU31179.1"/>
    <property type="molecule type" value="Genomic_DNA"/>
</dbReference>
<sequence length="802" mass="89457">MQLHFSILFQKKTVFIAAWFVICSLMTVRLQAQNNTQTVKGIVIDKASEKPLAGVSVTVAGMSIGTTTDSTGSYKLANVPVGRQRVSFTSVGYKPVSIPEVLVTIGKQVILDVSLEESIRTLNKVSVTAPRARKGMALNEFAGSSARSFSMDEVTRYAGGRNDPARLASNFAGVSSTNDSRNDIVVRGNSPTAVLWRMEGIPIPNPNHFTTLGTTGGPVSALNTNALKNSDFYTGAFPAEYGNASGAVFDLSLRSGNKDKVEKTLQLNLFSGLEAMIEGPLSKKKNGSSFLVGYRYSFAQLAQGVGLRFGTEAVPKYQDLIFHINFANSKLGRLGIFGLGGTSNIDFIGADLDSTDMFANKDEDTYFKSRIGIVGIKHTIDVGRNAYIRSVLSYSYTSNEGDVYKYYDSLPDRQYLMRQKTRNTGLRFSTYINSKMNTRFSLRGGFLAEQNGLDTYLNTRDGRPDWEVIRDYDGSSWLLQPYVQGKYRFTEKLSLNTGVHGMYYTFNDATAIEPRASLSYALDNTKTITVSYGLHSQLQPAPVYLHQQKLPNGAYDQSNRDLGFTKAHHYILGYDWAFAKDWRLKAEAYYQHIFDAPVERTASGFSILNSGADFTFPEKAALINNGTGSNRGVEMTIEKFFSRGYYLLTTASLFDSKYKGSDGIERNSTFNNHSVLNVLAGKEWKMGSSGRNVFTVDIKMAYSGGRYYTPVDLAASALTGTEKLDENRYNTEQFPDYFRLDTRFGFRLNSGKRRLSQTLYLDLQNVTNRDNVFVRRYNQVQKQVGTVYQVGFFPDIMYKIQW</sequence>
<dbReference type="InterPro" id="IPR036942">
    <property type="entry name" value="Beta-barrel_TonB_sf"/>
</dbReference>
<dbReference type="Pfam" id="PF07715">
    <property type="entry name" value="Plug"/>
    <property type="match status" value="1"/>
</dbReference>
<gene>
    <name evidence="5" type="ORF">FAM09_29310</name>
</gene>
<evidence type="ECO:0000313" key="5">
    <source>
        <dbReference type="EMBL" id="THU31179.1"/>
    </source>
</evidence>
<dbReference type="Gene3D" id="2.40.170.20">
    <property type="entry name" value="TonB-dependent receptor, beta-barrel domain"/>
    <property type="match status" value="1"/>
</dbReference>
<keyword evidence="2" id="KW-0472">Membrane</keyword>
<name>A0A4S8HAR5_9BACT</name>
<dbReference type="SUPFAM" id="SSF49464">
    <property type="entry name" value="Carboxypeptidase regulatory domain-like"/>
    <property type="match status" value="1"/>
</dbReference>
<keyword evidence="3" id="KW-0998">Cell outer membrane</keyword>
<dbReference type="GO" id="GO:0009279">
    <property type="term" value="C:cell outer membrane"/>
    <property type="evidence" value="ECO:0007669"/>
    <property type="project" value="UniProtKB-SubCell"/>
</dbReference>
<evidence type="ECO:0000256" key="2">
    <source>
        <dbReference type="ARBA" id="ARBA00023136"/>
    </source>
</evidence>
<evidence type="ECO:0000313" key="6">
    <source>
        <dbReference type="Proteomes" id="UP000306918"/>
    </source>
</evidence>
<protein>
    <submittedName>
        <fullName evidence="5">TonB-dependent receptor</fullName>
    </submittedName>
</protein>
<evidence type="ECO:0000256" key="1">
    <source>
        <dbReference type="ARBA" id="ARBA00004442"/>
    </source>
</evidence>
<feature type="domain" description="TonB-dependent receptor plug" evidence="4">
    <location>
        <begin position="148"/>
        <end position="247"/>
    </location>
</feature>
<evidence type="ECO:0000256" key="3">
    <source>
        <dbReference type="ARBA" id="ARBA00023237"/>
    </source>
</evidence>
<dbReference type="Pfam" id="PF13620">
    <property type="entry name" value="CarboxypepD_reg"/>
    <property type="match status" value="1"/>
</dbReference>
<keyword evidence="5" id="KW-0675">Receptor</keyword>
<dbReference type="Gene3D" id="2.60.40.1120">
    <property type="entry name" value="Carboxypeptidase-like, regulatory domain"/>
    <property type="match status" value="1"/>
</dbReference>
<reference evidence="5 6" key="1">
    <citation type="submission" date="2019-04" db="EMBL/GenBank/DDBJ databases">
        <title>Niastella caeni sp. nov., isolated from activated sludge.</title>
        <authorList>
            <person name="Sheng M."/>
        </authorList>
    </citation>
    <scope>NUCLEOTIDE SEQUENCE [LARGE SCALE GENOMIC DNA]</scope>
    <source>
        <strain evidence="5 6">HX-2-15</strain>
    </source>
</reference>
<keyword evidence="6" id="KW-1185">Reference proteome</keyword>
<accession>A0A4S8HAR5</accession>
<comment type="subcellular location">
    <subcellularLocation>
        <location evidence="1">Cell outer membrane</location>
    </subcellularLocation>
</comment>
<organism evidence="5 6">
    <name type="scientific">Niastella caeni</name>
    <dbReference type="NCBI Taxonomy" id="2569763"/>
    <lineage>
        <taxon>Bacteria</taxon>
        <taxon>Pseudomonadati</taxon>
        <taxon>Bacteroidota</taxon>
        <taxon>Chitinophagia</taxon>
        <taxon>Chitinophagales</taxon>
        <taxon>Chitinophagaceae</taxon>
        <taxon>Niastella</taxon>
    </lineage>
</organism>
<proteinExistence type="predicted"/>
<dbReference type="SUPFAM" id="SSF56935">
    <property type="entry name" value="Porins"/>
    <property type="match status" value="1"/>
</dbReference>